<protein>
    <recommendedName>
        <fullName evidence="4">Kanamycin biosynthetic protein</fullName>
    </recommendedName>
</protein>
<dbReference type="InterPro" id="IPR028037">
    <property type="entry name" value="Antitoxin_Rv0909/MT0933"/>
</dbReference>
<feature type="region of interest" description="Disordered" evidence="1">
    <location>
        <begin position="1"/>
        <end position="64"/>
    </location>
</feature>
<evidence type="ECO:0000313" key="2">
    <source>
        <dbReference type="EMBL" id="GAA3043637.1"/>
    </source>
</evidence>
<comment type="caution">
    <text evidence="2">The sequence shown here is derived from an EMBL/GenBank/DDBJ whole genome shotgun (WGS) entry which is preliminary data.</text>
</comment>
<reference evidence="3" key="1">
    <citation type="journal article" date="2019" name="Int. J. Syst. Evol. Microbiol.">
        <title>The Global Catalogue of Microorganisms (GCM) 10K type strain sequencing project: providing services to taxonomists for standard genome sequencing and annotation.</title>
        <authorList>
            <consortium name="The Broad Institute Genomics Platform"/>
            <consortium name="The Broad Institute Genome Sequencing Center for Infectious Disease"/>
            <person name="Wu L."/>
            <person name="Ma J."/>
        </authorList>
    </citation>
    <scope>NUCLEOTIDE SEQUENCE [LARGE SCALE GENOMIC DNA]</scope>
    <source>
        <strain evidence="3">JCM 9091</strain>
    </source>
</reference>
<gene>
    <name evidence="2" type="ORF">GCM10010448_28010</name>
</gene>
<feature type="compositionally biased region" description="Basic and acidic residues" evidence="1">
    <location>
        <begin position="1"/>
        <end position="49"/>
    </location>
</feature>
<proteinExistence type="predicted"/>
<keyword evidence="3" id="KW-1185">Reference proteome</keyword>
<dbReference type="EMBL" id="BAAAUF010000020">
    <property type="protein sequence ID" value="GAA3043637.1"/>
    <property type="molecule type" value="Genomic_DNA"/>
</dbReference>
<name>A0ABP6LGM8_9ACTN</name>
<sequence>MSVMDKLKQMLKGGGERIGRGHDEAGRPADDTMRDRPAGQADKGPDALRDQFQPPQDRDNPPQP</sequence>
<dbReference type="Pfam" id="PF14013">
    <property type="entry name" value="MT0933_antitox"/>
    <property type="match status" value="1"/>
</dbReference>
<evidence type="ECO:0008006" key="4">
    <source>
        <dbReference type="Google" id="ProtNLM"/>
    </source>
</evidence>
<evidence type="ECO:0000256" key="1">
    <source>
        <dbReference type="SAM" id="MobiDB-lite"/>
    </source>
</evidence>
<dbReference type="Proteomes" id="UP001501532">
    <property type="component" value="Unassembled WGS sequence"/>
</dbReference>
<organism evidence="2 3">
    <name type="scientific">Streptomyces glomeratus</name>
    <dbReference type="NCBI Taxonomy" id="284452"/>
    <lineage>
        <taxon>Bacteria</taxon>
        <taxon>Bacillati</taxon>
        <taxon>Actinomycetota</taxon>
        <taxon>Actinomycetes</taxon>
        <taxon>Kitasatosporales</taxon>
        <taxon>Streptomycetaceae</taxon>
        <taxon>Streptomyces</taxon>
    </lineage>
</organism>
<accession>A0ABP6LGM8</accession>
<evidence type="ECO:0000313" key="3">
    <source>
        <dbReference type="Proteomes" id="UP001501532"/>
    </source>
</evidence>
<dbReference type="RefSeq" id="WP_234515893.1">
    <property type="nucleotide sequence ID" value="NZ_BAAAUF010000020.1"/>
</dbReference>